<sequence>ASILAEHDIRLGLEYVGPKTSREGKKHEFVHTMDEMSELCDAVGDNCGYLLDAWHWYTAHEDASHLQRLSPDQVVDVHVNDAPDRPVDEQIDNQRCLPGETGVIDIDTFLGSLKQIGYDGPVMVEPFSQAVRDMSADDACAATGASLRGVWTHAGLA</sequence>
<dbReference type="SUPFAM" id="SSF51658">
    <property type="entry name" value="Xylose isomerase-like"/>
    <property type="match status" value="1"/>
</dbReference>
<dbReference type="InterPro" id="IPR050312">
    <property type="entry name" value="IolE/XylAMocC-like"/>
</dbReference>
<dbReference type="Gene3D" id="3.20.20.150">
    <property type="entry name" value="Divalent-metal-dependent TIM barrel enzymes"/>
    <property type="match status" value="1"/>
</dbReference>
<evidence type="ECO:0000259" key="1">
    <source>
        <dbReference type="Pfam" id="PF01261"/>
    </source>
</evidence>
<dbReference type="PANTHER" id="PTHR12110:SF21">
    <property type="entry name" value="XYLOSE ISOMERASE-LIKE TIM BARREL DOMAIN-CONTAINING PROTEIN"/>
    <property type="match status" value="1"/>
</dbReference>
<dbReference type="InterPro" id="IPR036237">
    <property type="entry name" value="Xyl_isomerase-like_sf"/>
</dbReference>
<accession>A0A382JMM9</accession>
<evidence type="ECO:0000313" key="2">
    <source>
        <dbReference type="EMBL" id="SVC12999.1"/>
    </source>
</evidence>
<dbReference type="AlphaFoldDB" id="A0A382JMM9"/>
<reference evidence="2" key="1">
    <citation type="submission" date="2018-05" db="EMBL/GenBank/DDBJ databases">
        <authorList>
            <person name="Lanie J.A."/>
            <person name="Ng W.-L."/>
            <person name="Kazmierczak K.M."/>
            <person name="Andrzejewski T.M."/>
            <person name="Davidsen T.M."/>
            <person name="Wayne K.J."/>
            <person name="Tettelin H."/>
            <person name="Glass J.I."/>
            <person name="Rusch D."/>
            <person name="Podicherti R."/>
            <person name="Tsui H.-C.T."/>
            <person name="Winkler M.E."/>
        </authorList>
    </citation>
    <scope>NUCLEOTIDE SEQUENCE</scope>
</reference>
<dbReference type="InterPro" id="IPR013022">
    <property type="entry name" value="Xyl_isomerase-like_TIM-brl"/>
</dbReference>
<gene>
    <name evidence="2" type="ORF">METZ01_LOCUS265853</name>
</gene>
<feature type="domain" description="Xylose isomerase-like TIM barrel" evidence="1">
    <location>
        <begin position="2"/>
        <end position="130"/>
    </location>
</feature>
<organism evidence="2">
    <name type="scientific">marine metagenome</name>
    <dbReference type="NCBI Taxonomy" id="408172"/>
    <lineage>
        <taxon>unclassified sequences</taxon>
        <taxon>metagenomes</taxon>
        <taxon>ecological metagenomes</taxon>
    </lineage>
</organism>
<dbReference type="Pfam" id="PF01261">
    <property type="entry name" value="AP_endonuc_2"/>
    <property type="match status" value="1"/>
</dbReference>
<feature type="non-terminal residue" evidence="2">
    <location>
        <position position="1"/>
    </location>
</feature>
<name>A0A382JMM9_9ZZZZ</name>
<protein>
    <recommendedName>
        <fullName evidence="1">Xylose isomerase-like TIM barrel domain-containing protein</fullName>
    </recommendedName>
</protein>
<proteinExistence type="predicted"/>
<dbReference type="EMBL" id="UINC01075124">
    <property type="protein sequence ID" value="SVC12999.1"/>
    <property type="molecule type" value="Genomic_DNA"/>
</dbReference>
<dbReference type="PANTHER" id="PTHR12110">
    <property type="entry name" value="HYDROXYPYRUVATE ISOMERASE"/>
    <property type="match status" value="1"/>
</dbReference>